<name>A0ABQ1P0V8_9MICC</name>
<keyword evidence="5" id="KW-1185">Reference proteome</keyword>
<reference evidence="5" key="1">
    <citation type="journal article" date="2019" name="Int. J. Syst. Evol. Microbiol.">
        <title>The Global Catalogue of Microorganisms (GCM) 10K type strain sequencing project: providing services to taxonomists for standard genome sequencing and annotation.</title>
        <authorList>
            <consortium name="The Broad Institute Genomics Platform"/>
            <consortium name="The Broad Institute Genome Sequencing Center for Infectious Disease"/>
            <person name="Wu L."/>
            <person name="Ma J."/>
        </authorList>
    </citation>
    <scope>NUCLEOTIDE SEQUENCE [LARGE SCALE GENOMIC DNA]</scope>
    <source>
        <strain evidence="5">CGMCC 1.15480</strain>
    </source>
</reference>
<dbReference type="InterPro" id="IPR043129">
    <property type="entry name" value="ATPase_NBD"/>
</dbReference>
<dbReference type="InterPro" id="IPR036390">
    <property type="entry name" value="WH_DNA-bd_sf"/>
</dbReference>
<protein>
    <submittedName>
        <fullName evidence="4">Transcriptional regulator</fullName>
    </submittedName>
</protein>
<proteinExistence type="inferred from homology"/>
<dbReference type="SUPFAM" id="SSF46785">
    <property type="entry name" value="Winged helix' DNA-binding domain"/>
    <property type="match status" value="1"/>
</dbReference>
<dbReference type="Proteomes" id="UP000597761">
    <property type="component" value="Unassembled WGS sequence"/>
</dbReference>
<dbReference type="Pfam" id="PF00480">
    <property type="entry name" value="ROK"/>
    <property type="match status" value="1"/>
</dbReference>
<evidence type="ECO:0000256" key="2">
    <source>
        <dbReference type="SAM" id="MobiDB-lite"/>
    </source>
</evidence>
<comment type="similarity">
    <text evidence="1">Belongs to the ROK (NagC/XylR) family.</text>
</comment>
<dbReference type="PANTHER" id="PTHR18964:SF149">
    <property type="entry name" value="BIFUNCTIONAL UDP-N-ACETYLGLUCOSAMINE 2-EPIMERASE_N-ACETYLMANNOSAMINE KINASE"/>
    <property type="match status" value="1"/>
</dbReference>
<dbReference type="EMBL" id="BMJI01000006">
    <property type="protein sequence ID" value="GGC88686.1"/>
    <property type="molecule type" value="Genomic_DNA"/>
</dbReference>
<dbReference type="SUPFAM" id="SSF53067">
    <property type="entry name" value="Actin-like ATPase domain"/>
    <property type="match status" value="2"/>
</dbReference>
<dbReference type="InterPro" id="IPR000600">
    <property type="entry name" value="ROK"/>
</dbReference>
<dbReference type="InterPro" id="IPR005471">
    <property type="entry name" value="Tscrpt_reg_IclR_N"/>
</dbReference>
<evidence type="ECO:0000313" key="4">
    <source>
        <dbReference type="EMBL" id="GGC88686.1"/>
    </source>
</evidence>
<evidence type="ECO:0000313" key="5">
    <source>
        <dbReference type="Proteomes" id="UP000597761"/>
    </source>
</evidence>
<dbReference type="Pfam" id="PF09339">
    <property type="entry name" value="HTH_IclR"/>
    <property type="match status" value="1"/>
</dbReference>
<gene>
    <name evidence="4" type="ORF">GCM10011512_14560</name>
</gene>
<comment type="caution">
    <text evidence="4">The sequence shown here is derived from an EMBL/GenBank/DDBJ whole genome shotgun (WGS) entry which is preliminary data.</text>
</comment>
<dbReference type="InterPro" id="IPR036388">
    <property type="entry name" value="WH-like_DNA-bd_sf"/>
</dbReference>
<accession>A0ABQ1P0V8</accession>
<evidence type="ECO:0000256" key="1">
    <source>
        <dbReference type="ARBA" id="ARBA00006479"/>
    </source>
</evidence>
<evidence type="ECO:0000259" key="3">
    <source>
        <dbReference type="Pfam" id="PF09339"/>
    </source>
</evidence>
<organism evidence="4 5">
    <name type="scientific">Tersicoccus solisilvae</name>
    <dbReference type="NCBI Taxonomy" id="1882339"/>
    <lineage>
        <taxon>Bacteria</taxon>
        <taxon>Bacillati</taxon>
        <taxon>Actinomycetota</taxon>
        <taxon>Actinomycetes</taxon>
        <taxon>Micrococcales</taxon>
        <taxon>Micrococcaceae</taxon>
        <taxon>Tersicoccus</taxon>
    </lineage>
</organism>
<feature type="domain" description="HTH iclR-type" evidence="3">
    <location>
        <begin position="46"/>
        <end position="81"/>
    </location>
</feature>
<dbReference type="Gene3D" id="3.30.420.40">
    <property type="match status" value="2"/>
</dbReference>
<feature type="region of interest" description="Disordered" evidence="2">
    <location>
        <begin position="1"/>
        <end position="26"/>
    </location>
</feature>
<sequence>MVTSATVNAVDTVAPAPANPRPAGGATQATLREHNLSLVARIILGASTPMSRADVAAATALTRSTVSRLVDDLLAGGLVREVAKVGGGLGRPATPVVADDRLCALGLQVNATFLLARLVALDGTVIAEEAVDGDFVASDPAAVLPLVGACGTRVVAAAGADRTLVGTGLALPGLVRPASGTLLRAPNLGWSSVQPAPLLAAPELGPVLLGNEADCAAVTVAQPIPGRPHGPQDFIYLSGEIGIGGAAVLGGRVMRGQHGWAGEIGHVCVDPDGPPCPCGSHGCLERYAGLGALVTAAGLPATAGIDRFARACHAGDAAAVDALAAAVDALETALVSAVNLLDIPAVVLGGHLGRLADLIAPDLAARLGSRVLAGRFDGPTVRVDEHVGADAGEDRGPAATGAAITVLEGVIDRPAAWIDGIGARARG</sequence>
<dbReference type="PANTHER" id="PTHR18964">
    <property type="entry name" value="ROK (REPRESSOR, ORF, KINASE) FAMILY"/>
    <property type="match status" value="1"/>
</dbReference>
<dbReference type="Gene3D" id="1.10.10.10">
    <property type="entry name" value="Winged helix-like DNA-binding domain superfamily/Winged helix DNA-binding domain"/>
    <property type="match status" value="1"/>
</dbReference>